<protein>
    <submittedName>
        <fullName evidence="2">Uncharacterized protein LOC112693467</fullName>
    </submittedName>
</protein>
<accession>A0A8B8GP14</accession>
<gene>
    <name evidence="2" type="primary">LOC112693467</name>
</gene>
<dbReference type="RefSeq" id="XP_025424341.1">
    <property type="nucleotide sequence ID" value="XM_025568556.1"/>
</dbReference>
<organism evidence="1 2">
    <name type="scientific">Sipha flava</name>
    <name type="common">yellow sugarcane aphid</name>
    <dbReference type="NCBI Taxonomy" id="143950"/>
    <lineage>
        <taxon>Eukaryota</taxon>
        <taxon>Metazoa</taxon>
        <taxon>Ecdysozoa</taxon>
        <taxon>Arthropoda</taxon>
        <taxon>Hexapoda</taxon>
        <taxon>Insecta</taxon>
        <taxon>Pterygota</taxon>
        <taxon>Neoptera</taxon>
        <taxon>Paraneoptera</taxon>
        <taxon>Hemiptera</taxon>
        <taxon>Sternorrhyncha</taxon>
        <taxon>Aphidomorpha</taxon>
        <taxon>Aphidoidea</taxon>
        <taxon>Aphididae</taxon>
        <taxon>Sipha</taxon>
    </lineage>
</organism>
<name>A0A8B8GP14_9HEMI</name>
<dbReference type="GeneID" id="112693467"/>
<keyword evidence="1" id="KW-1185">Reference proteome</keyword>
<reference evidence="2" key="1">
    <citation type="submission" date="2025-08" db="UniProtKB">
        <authorList>
            <consortium name="RefSeq"/>
        </authorList>
    </citation>
    <scope>IDENTIFICATION</scope>
    <source>
        <tissue evidence="2">Whole body</tissue>
    </source>
</reference>
<dbReference type="AlphaFoldDB" id="A0A8B8GP14"/>
<sequence>MVITEAILEVAKFGAFGKMASGPLELETSIRSSTKESEPSIEEDYIPPQSDFQMSKMVNVSPIGSIGSYPPGYFTYAKAEDIMYHSNQCYKLELEILYCIKVESLKNVAKILLKKAKTSLMETPRSNLENSIALYNKINMNHTNVQMTGLWLKLVAIPQ</sequence>
<evidence type="ECO:0000313" key="2">
    <source>
        <dbReference type="RefSeq" id="XP_025424341.1"/>
    </source>
</evidence>
<evidence type="ECO:0000313" key="1">
    <source>
        <dbReference type="Proteomes" id="UP000694846"/>
    </source>
</evidence>
<dbReference type="Proteomes" id="UP000694846">
    <property type="component" value="Unplaced"/>
</dbReference>
<proteinExistence type="predicted"/>